<gene>
    <name evidence="2" type="ORF">HF521_003628</name>
</gene>
<dbReference type="InterPro" id="IPR051291">
    <property type="entry name" value="CIMAP"/>
</dbReference>
<protein>
    <submittedName>
        <fullName evidence="2">Uncharacterized protein</fullName>
    </submittedName>
</protein>
<dbReference type="PANTHER" id="PTHR21580">
    <property type="entry name" value="SHIPPO-1-RELATED"/>
    <property type="match status" value="1"/>
</dbReference>
<dbReference type="AlphaFoldDB" id="A0A8T0B231"/>
<dbReference type="PANTHER" id="PTHR21580:SF28">
    <property type="entry name" value="BOREALIN N-TERMINAL DOMAIN-CONTAINING PROTEIN-RELATED"/>
    <property type="match status" value="1"/>
</dbReference>
<feature type="region of interest" description="Disordered" evidence="1">
    <location>
        <begin position="289"/>
        <end position="309"/>
    </location>
</feature>
<comment type="caution">
    <text evidence="2">The sequence shown here is derived from an EMBL/GenBank/DDBJ whole genome shotgun (WGS) entry which is preliminary data.</text>
</comment>
<evidence type="ECO:0000256" key="1">
    <source>
        <dbReference type="SAM" id="MobiDB-lite"/>
    </source>
</evidence>
<reference evidence="2" key="1">
    <citation type="submission" date="2020-08" db="EMBL/GenBank/DDBJ databases">
        <title>Chromosome-level assembly of Southern catfish (Silurus meridionalis) provides insights into visual adaptation to the nocturnal and benthic lifestyles.</title>
        <authorList>
            <person name="Zhang Y."/>
            <person name="Wang D."/>
            <person name="Peng Z."/>
        </authorList>
    </citation>
    <scope>NUCLEOTIDE SEQUENCE</scope>
    <source>
        <strain evidence="2">SWU-2019-XX</strain>
        <tissue evidence="2">Muscle</tissue>
    </source>
</reference>
<evidence type="ECO:0000313" key="2">
    <source>
        <dbReference type="EMBL" id="KAF7698886.1"/>
    </source>
</evidence>
<proteinExistence type="predicted"/>
<dbReference type="OrthoDB" id="429991at2759"/>
<keyword evidence="3" id="KW-1185">Reference proteome</keyword>
<dbReference type="Pfam" id="PF07004">
    <property type="entry name" value="SHIPPO-rpt"/>
    <property type="match status" value="4"/>
</dbReference>
<organism evidence="2 3">
    <name type="scientific">Silurus meridionalis</name>
    <name type="common">Southern catfish</name>
    <name type="synonym">Silurus soldatovi meridionalis</name>
    <dbReference type="NCBI Taxonomy" id="175797"/>
    <lineage>
        <taxon>Eukaryota</taxon>
        <taxon>Metazoa</taxon>
        <taxon>Chordata</taxon>
        <taxon>Craniata</taxon>
        <taxon>Vertebrata</taxon>
        <taxon>Euteleostomi</taxon>
        <taxon>Actinopterygii</taxon>
        <taxon>Neopterygii</taxon>
        <taxon>Teleostei</taxon>
        <taxon>Ostariophysi</taxon>
        <taxon>Siluriformes</taxon>
        <taxon>Siluridae</taxon>
        <taxon>Silurus</taxon>
    </lineage>
</organism>
<dbReference type="InterPro" id="IPR010736">
    <property type="entry name" value="SHIPPO-rpt"/>
</dbReference>
<dbReference type="GO" id="GO:0005856">
    <property type="term" value="C:cytoskeleton"/>
    <property type="evidence" value="ECO:0007669"/>
    <property type="project" value="TreeGrafter"/>
</dbReference>
<evidence type="ECO:0000313" key="3">
    <source>
        <dbReference type="Proteomes" id="UP000606274"/>
    </source>
</evidence>
<sequence length="340" mass="37661">MQERRGGEERRGEVKLFTKRDMSIRIHVSVATRRLGHDAVHRRRITAAHSASRATRVSQCRYLNSLTSLTSSFPHRQESTPVDMGSPDVWVGSYKPHKPRGPIAAMYSGPGPKYALPGSTGLNDHDPQKWKAPAYSFGVRYRQLNENCSPGPCYLIPSNITRNGREGNPVYSLYSRPKDSRLFQTPGPGTYQPEKATMKTFYSAPAYSLSARTKLFRNDQTPGPAAYLLPPVLGPKSVNKRSAPSVSLSGRSQIGSFDEDLKKTPGPGTYQVVETNLYRFKFPQYSITGRNDLRGDGSKKPGPGAHYPEQVTLTRSKAPSFTFGVRHSDYIAPLISDIAD</sequence>
<name>A0A8T0B231_SILME</name>
<dbReference type="EMBL" id="JABFDY010000013">
    <property type="protein sequence ID" value="KAF7698886.1"/>
    <property type="molecule type" value="Genomic_DNA"/>
</dbReference>
<dbReference type="Proteomes" id="UP000606274">
    <property type="component" value="Unassembled WGS sequence"/>
</dbReference>
<accession>A0A8T0B231</accession>